<evidence type="ECO:0000256" key="1">
    <source>
        <dbReference type="ARBA" id="ARBA00004123"/>
    </source>
</evidence>
<dbReference type="CDD" id="cd00590">
    <property type="entry name" value="RRM_SF"/>
    <property type="match status" value="1"/>
</dbReference>
<dbReference type="PROSITE" id="PS50102">
    <property type="entry name" value="RRM"/>
    <property type="match status" value="1"/>
</dbReference>
<dbReference type="PANTHER" id="PTHR48028">
    <property type="entry name" value="GLYCINE-RICH RNA-BINDING PROTEIN RZ1A"/>
    <property type="match status" value="1"/>
</dbReference>
<dbReference type="InterPro" id="IPR012677">
    <property type="entry name" value="Nucleotide-bd_a/b_plait_sf"/>
</dbReference>
<evidence type="ECO:0000256" key="2">
    <source>
        <dbReference type="ARBA" id="ARBA00022664"/>
    </source>
</evidence>
<evidence type="ECO:0000313" key="8">
    <source>
        <dbReference type="EMBL" id="OMP05548.1"/>
    </source>
</evidence>
<dbReference type="Gene3D" id="3.30.70.330">
    <property type="match status" value="1"/>
</dbReference>
<dbReference type="Proteomes" id="UP000187203">
    <property type="component" value="Unassembled WGS sequence"/>
</dbReference>
<name>A0A1R3KEU4_9ROSI</name>
<comment type="subcellular location">
    <subcellularLocation>
        <location evidence="1">Nucleus</location>
    </subcellularLocation>
</comment>
<feature type="domain" description="RRM" evidence="7">
    <location>
        <begin position="33"/>
        <end position="110"/>
    </location>
</feature>
<evidence type="ECO:0000313" key="9">
    <source>
        <dbReference type="Proteomes" id="UP000187203"/>
    </source>
</evidence>
<keyword evidence="5" id="KW-0539">Nucleus</keyword>
<evidence type="ECO:0000256" key="5">
    <source>
        <dbReference type="ARBA" id="ARBA00023242"/>
    </source>
</evidence>
<dbReference type="SUPFAM" id="SSF54928">
    <property type="entry name" value="RNA-binding domain, RBD"/>
    <property type="match status" value="1"/>
</dbReference>
<evidence type="ECO:0000256" key="4">
    <source>
        <dbReference type="ARBA" id="ARBA00023187"/>
    </source>
</evidence>
<keyword evidence="3 6" id="KW-0694">RNA-binding</keyword>
<comment type="caution">
    <text evidence="8">The sequence shown here is derived from an EMBL/GenBank/DDBJ whole genome shotgun (WGS) entry which is preliminary data.</text>
</comment>
<keyword evidence="2" id="KW-0507">mRNA processing</keyword>
<dbReference type="OrthoDB" id="1436484at2759"/>
<dbReference type="STRING" id="93759.A0A1R3KEU4"/>
<proteinExistence type="predicted"/>
<dbReference type="PANTHER" id="PTHR48028:SF4">
    <property type="entry name" value="SC35-LIKE SPLICING FACTOR"/>
    <property type="match status" value="1"/>
</dbReference>
<dbReference type="GO" id="GO:0006397">
    <property type="term" value="P:mRNA processing"/>
    <property type="evidence" value="ECO:0007669"/>
    <property type="project" value="UniProtKB-KW"/>
</dbReference>
<dbReference type="Pfam" id="PF00076">
    <property type="entry name" value="RRM_1"/>
    <property type="match status" value="1"/>
</dbReference>
<sequence>MLKGGGTRRGERGRFQSGFRQSTESFRWRLSLHSAFVSNISFRASKRDLWEFFNQYGVVVDVFLPARKKDGVSCFAFVRYRFEDELNSAVKRGFGQILLGRSIVVRKATARKIDMDINRGEKRDPRHQVIHRPVRYNLVRNSRSVVRNNNRKHPVNKGRSPFWKGVQPFDGGNRLSRDISPHLKLHATGKNQSHNPIISDNMVNVVSGENGVDDVLGTANIVNHNGGTQLAANEIEEGEVCSDESYCDVRFREDVFLEVNIPKEDMSWLDRSVVVVFNGDGNIFEVKNLIFSVVPYVQIRELSNILLLLTVNDPSLIDDCISKVKNLNLNSISSVELWNSSSIKKCQWCALV</sequence>
<dbReference type="InterPro" id="IPR000504">
    <property type="entry name" value="RRM_dom"/>
</dbReference>
<dbReference type="EMBL" id="AWUE01013943">
    <property type="protein sequence ID" value="OMP05548.1"/>
    <property type="molecule type" value="Genomic_DNA"/>
</dbReference>
<evidence type="ECO:0000256" key="6">
    <source>
        <dbReference type="PROSITE-ProRule" id="PRU00176"/>
    </source>
</evidence>
<accession>A0A1R3KEU4</accession>
<protein>
    <recommendedName>
        <fullName evidence="7">RRM domain-containing protein</fullName>
    </recommendedName>
</protein>
<dbReference type="GO" id="GO:0008380">
    <property type="term" value="P:RNA splicing"/>
    <property type="evidence" value="ECO:0007669"/>
    <property type="project" value="UniProtKB-KW"/>
</dbReference>
<dbReference type="InterPro" id="IPR051106">
    <property type="entry name" value="RNA-bind/splicing_reg"/>
</dbReference>
<dbReference type="GO" id="GO:0005634">
    <property type="term" value="C:nucleus"/>
    <property type="evidence" value="ECO:0007669"/>
    <property type="project" value="UniProtKB-SubCell"/>
</dbReference>
<evidence type="ECO:0000259" key="7">
    <source>
        <dbReference type="PROSITE" id="PS50102"/>
    </source>
</evidence>
<keyword evidence="9" id="KW-1185">Reference proteome</keyword>
<reference evidence="9" key="1">
    <citation type="submission" date="2013-09" db="EMBL/GenBank/DDBJ databases">
        <title>Corchorus olitorius genome sequencing.</title>
        <authorList>
            <person name="Alam M."/>
            <person name="Haque M.S."/>
            <person name="Islam M.S."/>
            <person name="Emdad E.M."/>
            <person name="Islam M.M."/>
            <person name="Ahmed B."/>
            <person name="Halim A."/>
            <person name="Hossen Q.M.M."/>
            <person name="Hossain M.Z."/>
            <person name="Ahmed R."/>
            <person name="Khan M.M."/>
            <person name="Islam R."/>
            <person name="Rashid M.M."/>
            <person name="Khan S.A."/>
            <person name="Rahman M.S."/>
            <person name="Alam M."/>
            <person name="Yahiya A.S."/>
            <person name="Khan M.S."/>
            <person name="Azam M.S."/>
            <person name="Haque T."/>
            <person name="Lashkar M.Z.H."/>
            <person name="Akhand A.I."/>
            <person name="Morshed G."/>
            <person name="Roy S."/>
            <person name="Uddin K.S."/>
            <person name="Rabeya T."/>
            <person name="Hossain A.S."/>
            <person name="Chowdhury A."/>
            <person name="Snigdha A.R."/>
            <person name="Mortoza M.S."/>
            <person name="Matin S.A."/>
            <person name="Hoque S.M.E."/>
            <person name="Islam M.K."/>
            <person name="Roy D.K."/>
            <person name="Haider R."/>
            <person name="Moosa M.M."/>
            <person name="Elias S.M."/>
            <person name="Hasan A.M."/>
            <person name="Jahan S."/>
            <person name="Shafiuddin M."/>
            <person name="Mahmood N."/>
            <person name="Shommy N.S."/>
        </authorList>
    </citation>
    <scope>NUCLEOTIDE SEQUENCE [LARGE SCALE GENOMIC DNA]</scope>
    <source>
        <strain evidence="9">cv. O-4</strain>
    </source>
</reference>
<dbReference type="AlphaFoldDB" id="A0A1R3KEU4"/>
<gene>
    <name evidence="8" type="ORF">COLO4_08772</name>
</gene>
<dbReference type="GO" id="GO:0003723">
    <property type="term" value="F:RNA binding"/>
    <property type="evidence" value="ECO:0007669"/>
    <property type="project" value="UniProtKB-UniRule"/>
</dbReference>
<dbReference type="SMART" id="SM00360">
    <property type="entry name" value="RRM"/>
    <property type="match status" value="1"/>
</dbReference>
<keyword evidence="4" id="KW-0508">mRNA splicing</keyword>
<organism evidence="8 9">
    <name type="scientific">Corchorus olitorius</name>
    <dbReference type="NCBI Taxonomy" id="93759"/>
    <lineage>
        <taxon>Eukaryota</taxon>
        <taxon>Viridiplantae</taxon>
        <taxon>Streptophyta</taxon>
        <taxon>Embryophyta</taxon>
        <taxon>Tracheophyta</taxon>
        <taxon>Spermatophyta</taxon>
        <taxon>Magnoliopsida</taxon>
        <taxon>eudicotyledons</taxon>
        <taxon>Gunneridae</taxon>
        <taxon>Pentapetalae</taxon>
        <taxon>rosids</taxon>
        <taxon>malvids</taxon>
        <taxon>Malvales</taxon>
        <taxon>Malvaceae</taxon>
        <taxon>Grewioideae</taxon>
        <taxon>Apeibeae</taxon>
        <taxon>Corchorus</taxon>
    </lineage>
</organism>
<dbReference type="InterPro" id="IPR035979">
    <property type="entry name" value="RBD_domain_sf"/>
</dbReference>
<evidence type="ECO:0000256" key="3">
    <source>
        <dbReference type="ARBA" id="ARBA00022884"/>
    </source>
</evidence>